<evidence type="ECO:0000256" key="3">
    <source>
        <dbReference type="ARBA" id="ARBA00008264"/>
    </source>
</evidence>
<dbReference type="InterPro" id="IPR009072">
    <property type="entry name" value="Histone-fold"/>
</dbReference>
<name>A0A5Q0UEJ8_9ARCH</name>
<proteinExistence type="inferred from homology"/>
<keyword evidence="6" id="KW-0238">DNA-binding</keyword>
<organism evidence="9 10">
    <name type="scientific">Candidatus Nanohalobium constans</name>
    <dbReference type="NCBI Taxonomy" id="2565781"/>
    <lineage>
        <taxon>Archaea</taxon>
        <taxon>Candidatus Nanohalarchaeota</taxon>
        <taxon>Candidatus Nanohalobia</taxon>
        <taxon>Candidatus Nanohalobiales</taxon>
        <taxon>Candidatus Nanohalobiaceae</taxon>
        <taxon>Candidatus Nanohalobium</taxon>
    </lineage>
</organism>
<dbReference type="EMBL" id="CP040089">
    <property type="protein sequence ID" value="QGA79957.1"/>
    <property type="molecule type" value="Genomic_DNA"/>
</dbReference>
<dbReference type="PANTHER" id="PTHR47828">
    <property type="entry name" value="ARCHAEAL HISTONE A"/>
    <property type="match status" value="1"/>
</dbReference>
<dbReference type="RefSeq" id="WP_153549694.1">
    <property type="nucleotide sequence ID" value="NZ_CP040089.1"/>
</dbReference>
<dbReference type="Proteomes" id="UP000377803">
    <property type="component" value="Chromosome"/>
</dbReference>
<feature type="domain" description="Transcription factor CBF/NF-Y/archaeal histone" evidence="8">
    <location>
        <begin position="2"/>
        <end position="62"/>
    </location>
</feature>
<dbReference type="OrthoDB" id="7514at2157"/>
<reference evidence="10" key="1">
    <citation type="submission" date="2019-05" db="EMBL/GenBank/DDBJ databases">
        <title>Candidatus Nanohalobium constans, a novel model system to study the DPANN nano-sized archaea: genomic and physiological characterization of a nanoarchaeon co-cultured with its chitinotrophic host.</title>
        <authorList>
            <person name="La Cono V."/>
            <person name="Arcadi E."/>
            <person name="Crisafi F."/>
            <person name="Denaro R."/>
            <person name="La Spada G."/>
            <person name="Messina E."/>
            <person name="Smedile F."/>
            <person name="Toshchakov S.V."/>
            <person name="Shevchenko M.A."/>
            <person name="Golyshin P.N."/>
            <person name="Golyshina O.V."/>
            <person name="Ferrer M."/>
            <person name="Rohde M."/>
            <person name="Mushegian A."/>
            <person name="Sorokin D.Y."/>
            <person name="Giuliano L."/>
            <person name="Yakimov M.M."/>
        </authorList>
    </citation>
    <scope>NUCLEOTIDE SEQUENCE [LARGE SCALE GENOMIC DNA]</scope>
    <source>
        <strain evidence="10">LC1Nh</strain>
    </source>
</reference>
<keyword evidence="5" id="KW-0963">Cytoplasm</keyword>
<dbReference type="GeneID" id="42364428"/>
<evidence type="ECO:0000256" key="6">
    <source>
        <dbReference type="ARBA" id="ARBA00023125"/>
    </source>
</evidence>
<evidence type="ECO:0000256" key="1">
    <source>
        <dbReference type="ARBA" id="ARBA00004286"/>
    </source>
</evidence>
<comment type="subcellular location">
    <subcellularLocation>
        <location evidence="1">Chromosome</location>
    </subcellularLocation>
    <subcellularLocation>
        <location evidence="2">Cytoplasm</location>
    </subcellularLocation>
</comment>
<keyword evidence="10" id="KW-1185">Reference proteome</keyword>
<dbReference type="CDD" id="cd22909">
    <property type="entry name" value="HFD_archaea_histone-like"/>
    <property type="match status" value="1"/>
</dbReference>
<dbReference type="GO" id="GO:0046982">
    <property type="term" value="F:protein heterodimerization activity"/>
    <property type="evidence" value="ECO:0007669"/>
    <property type="project" value="InterPro"/>
</dbReference>
<dbReference type="SUPFAM" id="SSF47113">
    <property type="entry name" value="Histone-fold"/>
    <property type="match status" value="1"/>
</dbReference>
<dbReference type="InterPro" id="IPR003958">
    <property type="entry name" value="CBFA_NFYB_domain"/>
</dbReference>
<keyword evidence="4" id="KW-0158">Chromosome</keyword>
<comment type="similarity">
    <text evidence="3">Belongs to the archaeal histone HMF family.</text>
</comment>
<gene>
    <name evidence="9" type="ORF">LC1Nh_0049</name>
</gene>
<evidence type="ECO:0000256" key="2">
    <source>
        <dbReference type="ARBA" id="ARBA00004496"/>
    </source>
</evidence>
<accession>A0A5Q0UEJ8</accession>
<evidence type="ECO:0000256" key="5">
    <source>
        <dbReference type="ARBA" id="ARBA00022490"/>
    </source>
</evidence>
<sequence length="65" mass="7323">MAELPLAPVKRIIKQSGASRVSEDAVRELRDELESHAEERARDSKQLAEHADRKTVQADDVRASR</sequence>
<dbReference type="Gene3D" id="1.10.20.10">
    <property type="entry name" value="Histone, subunit A"/>
    <property type="match status" value="1"/>
</dbReference>
<evidence type="ECO:0000259" key="8">
    <source>
        <dbReference type="Pfam" id="PF00808"/>
    </source>
</evidence>
<dbReference type="PANTHER" id="PTHR47828:SF1">
    <property type="entry name" value="ARCHAEAL HISTONE A"/>
    <property type="match status" value="1"/>
</dbReference>
<dbReference type="GO" id="GO:0003677">
    <property type="term" value="F:DNA binding"/>
    <property type="evidence" value="ECO:0007669"/>
    <property type="project" value="UniProtKB-KW"/>
</dbReference>
<evidence type="ECO:0000313" key="10">
    <source>
        <dbReference type="Proteomes" id="UP000377803"/>
    </source>
</evidence>
<evidence type="ECO:0000256" key="7">
    <source>
        <dbReference type="SAM" id="MobiDB-lite"/>
    </source>
</evidence>
<feature type="region of interest" description="Disordered" evidence="7">
    <location>
        <begin position="33"/>
        <end position="65"/>
    </location>
</feature>
<dbReference type="InterPro" id="IPR050004">
    <property type="entry name" value="HmfB-like"/>
</dbReference>
<evidence type="ECO:0000313" key="9">
    <source>
        <dbReference type="EMBL" id="QGA79957.1"/>
    </source>
</evidence>
<dbReference type="AlphaFoldDB" id="A0A5Q0UEJ8"/>
<dbReference type="InterPro" id="IPR050947">
    <property type="entry name" value="Archaeal_histone_HMF"/>
</dbReference>
<dbReference type="Pfam" id="PF00808">
    <property type="entry name" value="CBFD_NFYB_HMF"/>
    <property type="match status" value="1"/>
</dbReference>
<dbReference type="GO" id="GO:0005737">
    <property type="term" value="C:cytoplasm"/>
    <property type="evidence" value="ECO:0007669"/>
    <property type="project" value="UniProtKB-SubCell"/>
</dbReference>
<dbReference type="NCBIfam" id="NF043032">
    <property type="entry name" value="archaea_histone"/>
    <property type="match status" value="1"/>
</dbReference>
<dbReference type="GO" id="GO:0005694">
    <property type="term" value="C:chromosome"/>
    <property type="evidence" value="ECO:0007669"/>
    <property type="project" value="UniProtKB-SubCell"/>
</dbReference>
<dbReference type="KEGG" id="ncon:LC1Nh_0049"/>
<evidence type="ECO:0000256" key="4">
    <source>
        <dbReference type="ARBA" id="ARBA00022454"/>
    </source>
</evidence>
<protein>
    <submittedName>
        <fullName evidence="9">Archaeal histone H3/H4</fullName>
    </submittedName>
</protein>